<name>A0A0D0B0Z0_9AGAR</name>
<sequence>LHFAGEVIKEGVNLLRKPLPYIVFLWVSIFVIAQAFIVAGRSLCSIPLLQNTSLCPSQQSNTGQSGSITHHADFPSLVNAQSQLLEALLDGSAGGSELSLTLKKAELAVTDLVILVKLSKLEKKDLLTDSLTSFCNEARAASRGLQQFTTKVAGSVDQILAFNVYAFNTINSARTPSISSTVNPFYTHPNVESAAVEVFNEVMTALVTNVARLIIVAEEQLANLERLEEQLNLINDIVFKEDFLISSAKDELLSELWTKLGGNQRVLKSIDGHLKLLNGIGEYRRRAKAYVASALQTLRTLGDELEGLKERASGPQLAGTHLPVEVHMASIGYGIQRLCQTIIQVRKYDKSAIAPVLDG</sequence>
<dbReference type="HOGENOM" id="CLU_026455_1_1_1"/>
<reference evidence="3 4" key="1">
    <citation type="submission" date="2014-04" db="EMBL/GenBank/DDBJ databases">
        <title>Evolutionary Origins and Diversification of the Mycorrhizal Mutualists.</title>
        <authorList>
            <consortium name="DOE Joint Genome Institute"/>
            <consortium name="Mycorrhizal Genomics Consortium"/>
            <person name="Kohler A."/>
            <person name="Kuo A."/>
            <person name="Nagy L.G."/>
            <person name="Floudas D."/>
            <person name="Copeland A."/>
            <person name="Barry K.W."/>
            <person name="Cichocki N."/>
            <person name="Veneault-Fourrey C."/>
            <person name="LaButti K."/>
            <person name="Lindquist E.A."/>
            <person name="Lipzen A."/>
            <person name="Lundell T."/>
            <person name="Morin E."/>
            <person name="Murat C."/>
            <person name="Riley R."/>
            <person name="Ohm R."/>
            <person name="Sun H."/>
            <person name="Tunlid A."/>
            <person name="Henrissat B."/>
            <person name="Grigoriev I.V."/>
            <person name="Hibbett D.S."/>
            <person name="Martin F."/>
        </authorList>
    </citation>
    <scope>NUCLEOTIDE SEQUENCE [LARGE SCALE GENOMIC DNA]</scope>
    <source>
        <strain evidence="3 4">FD-317 M1</strain>
    </source>
</reference>
<keyword evidence="2" id="KW-1133">Transmembrane helix</keyword>
<accession>A0A0D0B0Z0</accession>
<dbReference type="EMBL" id="KN834795">
    <property type="protein sequence ID" value="KIK56745.1"/>
    <property type="molecule type" value="Genomic_DNA"/>
</dbReference>
<dbReference type="AlphaFoldDB" id="A0A0D0B0Z0"/>
<evidence type="ECO:0000313" key="4">
    <source>
        <dbReference type="Proteomes" id="UP000053593"/>
    </source>
</evidence>
<keyword evidence="2" id="KW-0812">Transmembrane</keyword>
<keyword evidence="2" id="KW-0472">Membrane</keyword>
<proteinExistence type="predicted"/>
<organism evidence="3 4">
    <name type="scientific">Collybiopsis luxurians FD-317 M1</name>
    <dbReference type="NCBI Taxonomy" id="944289"/>
    <lineage>
        <taxon>Eukaryota</taxon>
        <taxon>Fungi</taxon>
        <taxon>Dikarya</taxon>
        <taxon>Basidiomycota</taxon>
        <taxon>Agaricomycotina</taxon>
        <taxon>Agaricomycetes</taxon>
        <taxon>Agaricomycetidae</taxon>
        <taxon>Agaricales</taxon>
        <taxon>Marasmiineae</taxon>
        <taxon>Omphalotaceae</taxon>
        <taxon>Collybiopsis</taxon>
        <taxon>Collybiopsis luxurians</taxon>
    </lineage>
</organism>
<feature type="non-terminal residue" evidence="3">
    <location>
        <position position="1"/>
    </location>
</feature>
<evidence type="ECO:0000313" key="3">
    <source>
        <dbReference type="EMBL" id="KIK56745.1"/>
    </source>
</evidence>
<gene>
    <name evidence="3" type="ORF">GYMLUDRAFT_173828</name>
</gene>
<feature type="transmembrane region" description="Helical" evidence="2">
    <location>
        <begin position="19"/>
        <end position="39"/>
    </location>
</feature>
<dbReference type="Proteomes" id="UP000053593">
    <property type="component" value="Unassembled WGS sequence"/>
</dbReference>
<evidence type="ECO:0000256" key="1">
    <source>
        <dbReference type="SAM" id="Coils"/>
    </source>
</evidence>
<dbReference type="OrthoDB" id="4179406at2759"/>
<keyword evidence="4" id="KW-1185">Reference proteome</keyword>
<feature type="coiled-coil region" evidence="1">
    <location>
        <begin position="210"/>
        <end position="237"/>
    </location>
</feature>
<protein>
    <submittedName>
        <fullName evidence="3">Unplaced genomic scaffold GYMLUscaffold_47, whole genome shotgun sequence</fullName>
    </submittedName>
</protein>
<evidence type="ECO:0000256" key="2">
    <source>
        <dbReference type="SAM" id="Phobius"/>
    </source>
</evidence>
<keyword evidence="1" id="KW-0175">Coiled coil</keyword>